<sequence length="66" mass="7349">MSTIMEKDGIIMDCSNVIFGRNRNGSFLNDWKLRNAKVSFNFTTQSAEPTNSTPLPKPVNGTKTVK</sequence>
<proteinExistence type="predicted"/>
<dbReference type="WBParaSite" id="Csp11.Scaffold629.g10320.t1">
    <property type="protein sequence ID" value="Csp11.Scaffold629.g10320.t1"/>
    <property type="gene ID" value="Csp11.Scaffold629.g10320"/>
</dbReference>
<name>A0A1I7TNY1_9PELO</name>
<organism evidence="2 3">
    <name type="scientific">Caenorhabditis tropicalis</name>
    <dbReference type="NCBI Taxonomy" id="1561998"/>
    <lineage>
        <taxon>Eukaryota</taxon>
        <taxon>Metazoa</taxon>
        <taxon>Ecdysozoa</taxon>
        <taxon>Nematoda</taxon>
        <taxon>Chromadorea</taxon>
        <taxon>Rhabditida</taxon>
        <taxon>Rhabditina</taxon>
        <taxon>Rhabditomorpha</taxon>
        <taxon>Rhabditoidea</taxon>
        <taxon>Rhabditidae</taxon>
        <taxon>Peloderinae</taxon>
        <taxon>Caenorhabditis</taxon>
    </lineage>
</organism>
<evidence type="ECO:0000313" key="3">
    <source>
        <dbReference type="WBParaSite" id="Csp11.Scaffold629.g10320.t1"/>
    </source>
</evidence>
<protein>
    <submittedName>
        <fullName evidence="3">Uncharacterized protein</fullName>
    </submittedName>
</protein>
<accession>A0A1I7TNY1</accession>
<reference evidence="3" key="1">
    <citation type="submission" date="2016-11" db="UniProtKB">
        <authorList>
            <consortium name="WormBaseParasite"/>
        </authorList>
    </citation>
    <scope>IDENTIFICATION</scope>
</reference>
<evidence type="ECO:0000256" key="1">
    <source>
        <dbReference type="SAM" id="MobiDB-lite"/>
    </source>
</evidence>
<evidence type="ECO:0000313" key="2">
    <source>
        <dbReference type="Proteomes" id="UP000095282"/>
    </source>
</evidence>
<feature type="region of interest" description="Disordered" evidence="1">
    <location>
        <begin position="44"/>
        <end position="66"/>
    </location>
</feature>
<dbReference type="AlphaFoldDB" id="A0A1I7TNY1"/>
<feature type="compositionally biased region" description="Polar residues" evidence="1">
    <location>
        <begin position="44"/>
        <end position="54"/>
    </location>
</feature>
<keyword evidence="2" id="KW-1185">Reference proteome</keyword>
<dbReference type="Proteomes" id="UP000095282">
    <property type="component" value="Unplaced"/>
</dbReference>